<feature type="transmembrane region" description="Helical" evidence="6">
    <location>
        <begin position="12"/>
        <end position="33"/>
    </location>
</feature>
<dbReference type="GO" id="GO:0004252">
    <property type="term" value="F:serine-type endopeptidase activity"/>
    <property type="evidence" value="ECO:0007669"/>
    <property type="project" value="InterPro"/>
</dbReference>
<dbReference type="GO" id="GO:0016020">
    <property type="term" value="C:membrane"/>
    <property type="evidence" value="ECO:0007669"/>
    <property type="project" value="UniProtKB-SubCell"/>
</dbReference>
<comment type="subcellular location">
    <subcellularLocation>
        <location evidence="1">Membrane</location>
        <topology evidence="1">Multi-pass membrane protein</topology>
    </subcellularLocation>
</comment>
<dbReference type="Gene3D" id="1.25.40.10">
    <property type="entry name" value="Tetratricopeptide repeat domain"/>
    <property type="match status" value="1"/>
</dbReference>
<feature type="transmembrane region" description="Helical" evidence="6">
    <location>
        <begin position="66"/>
        <end position="83"/>
    </location>
</feature>
<reference evidence="8 9" key="1">
    <citation type="submission" date="2019-02" db="EMBL/GenBank/DDBJ databases">
        <title>Deep-cultivation of Planctomycetes and their phenomic and genomic characterization uncovers novel biology.</title>
        <authorList>
            <person name="Wiegand S."/>
            <person name="Jogler M."/>
            <person name="Boedeker C."/>
            <person name="Pinto D."/>
            <person name="Vollmers J."/>
            <person name="Rivas-Marin E."/>
            <person name="Kohn T."/>
            <person name="Peeters S.H."/>
            <person name="Heuer A."/>
            <person name="Rast P."/>
            <person name="Oberbeckmann S."/>
            <person name="Bunk B."/>
            <person name="Jeske O."/>
            <person name="Meyerdierks A."/>
            <person name="Storesund J.E."/>
            <person name="Kallscheuer N."/>
            <person name="Luecker S."/>
            <person name="Lage O.M."/>
            <person name="Pohl T."/>
            <person name="Merkel B.J."/>
            <person name="Hornburger P."/>
            <person name="Mueller R.-W."/>
            <person name="Bruemmer F."/>
            <person name="Labrenz M."/>
            <person name="Spormann A.M."/>
            <person name="Op den Camp H."/>
            <person name="Overmann J."/>
            <person name="Amann R."/>
            <person name="Jetten M.S.M."/>
            <person name="Mascher T."/>
            <person name="Medema M.H."/>
            <person name="Devos D.P."/>
            <person name="Kaster A.-K."/>
            <person name="Ovreas L."/>
            <person name="Rohde M."/>
            <person name="Galperin M.Y."/>
            <person name="Jogler C."/>
        </authorList>
    </citation>
    <scope>NUCLEOTIDE SEQUENCE [LARGE SCALE GENOMIC DNA]</scope>
    <source>
        <strain evidence="8 9">Pan189</strain>
    </source>
</reference>
<sequence length="410" mass="45652">MIPLKTDAPIYHWPWMTVALIVANIGVAAYTGLGFRDGGEIGLQLAFGEGLRPWEWVTSNFVHYDPMHLVGNMIFLWGFGLVVEGKLGWWRYLIIYLSIGAIECAITQTIALGYSGPAGGAAGASAIIYGLLAICVVWAPKNEVTVLVLLPTFRLFAVFIFEISILTFCGLYIAMEAVFLVLTGFELSGILSHVIGAALGAVVGVVMLKNNWVDCENWDLFAVWNNTHGNPKEFDSYRYRDYGNETSWSSSDRDKDASPTADPKSERRRTKAEAPLRRLRRFLDSGNAVAAVGELDKLIASNPSFRLGADDLYLLADGIYREKHWEDARPLLTEYLQRFAATDRTKTLKVRLKLARLLVDHSDRPDLARKALRPIRRDDLSVSQQKAFDQLRARVRDKLEHSAEGGGSLG</sequence>
<feature type="transmembrane region" description="Helical" evidence="6">
    <location>
        <begin position="152"/>
        <end position="175"/>
    </location>
</feature>
<accession>A0A517QW02</accession>
<organism evidence="8 9">
    <name type="scientific">Stratiformator vulcanicus</name>
    <dbReference type="NCBI Taxonomy" id="2527980"/>
    <lineage>
        <taxon>Bacteria</taxon>
        <taxon>Pseudomonadati</taxon>
        <taxon>Planctomycetota</taxon>
        <taxon>Planctomycetia</taxon>
        <taxon>Planctomycetales</taxon>
        <taxon>Planctomycetaceae</taxon>
        <taxon>Stratiformator</taxon>
    </lineage>
</organism>
<dbReference type="PANTHER" id="PTHR43066:SF5">
    <property type="entry name" value="RHOMBOID-LIKE PROTEIN 11, CHLOROPLASTIC-RELATED"/>
    <property type="match status" value="1"/>
</dbReference>
<evidence type="ECO:0000313" key="8">
    <source>
        <dbReference type="EMBL" id="QDT35839.1"/>
    </source>
</evidence>
<dbReference type="Pfam" id="PF01694">
    <property type="entry name" value="Rhomboid"/>
    <property type="match status" value="1"/>
</dbReference>
<evidence type="ECO:0000259" key="7">
    <source>
        <dbReference type="Pfam" id="PF01694"/>
    </source>
</evidence>
<dbReference type="InterPro" id="IPR022764">
    <property type="entry name" value="Peptidase_S54_rhomboid_dom"/>
</dbReference>
<dbReference type="AlphaFoldDB" id="A0A517QW02"/>
<feature type="domain" description="Peptidase S54 rhomboid" evidence="7">
    <location>
        <begin position="53"/>
        <end position="209"/>
    </location>
</feature>
<dbReference type="Gene3D" id="1.20.1540.10">
    <property type="entry name" value="Rhomboid-like"/>
    <property type="match status" value="1"/>
</dbReference>
<proteinExistence type="predicted"/>
<dbReference type="PANTHER" id="PTHR43066">
    <property type="entry name" value="RHOMBOID-RELATED PROTEIN"/>
    <property type="match status" value="1"/>
</dbReference>
<evidence type="ECO:0000256" key="3">
    <source>
        <dbReference type="ARBA" id="ARBA00022989"/>
    </source>
</evidence>
<feature type="region of interest" description="Disordered" evidence="5">
    <location>
        <begin position="245"/>
        <end position="272"/>
    </location>
</feature>
<keyword evidence="2 6" id="KW-0812">Transmembrane</keyword>
<evidence type="ECO:0000256" key="2">
    <source>
        <dbReference type="ARBA" id="ARBA00022692"/>
    </source>
</evidence>
<keyword evidence="4 6" id="KW-0472">Membrane</keyword>
<dbReference type="InterPro" id="IPR011990">
    <property type="entry name" value="TPR-like_helical_dom_sf"/>
</dbReference>
<evidence type="ECO:0000256" key="5">
    <source>
        <dbReference type="SAM" id="MobiDB-lite"/>
    </source>
</evidence>
<gene>
    <name evidence="8" type="ORF">Pan189_01920</name>
</gene>
<keyword evidence="3 6" id="KW-1133">Transmembrane helix</keyword>
<evidence type="ECO:0000256" key="1">
    <source>
        <dbReference type="ARBA" id="ARBA00004141"/>
    </source>
</evidence>
<dbReference type="RefSeq" id="WP_145362105.1">
    <property type="nucleotide sequence ID" value="NZ_CP036268.1"/>
</dbReference>
<feature type="transmembrane region" description="Helical" evidence="6">
    <location>
        <begin position="120"/>
        <end position="140"/>
    </location>
</feature>
<dbReference type="SUPFAM" id="SSF144091">
    <property type="entry name" value="Rhomboid-like"/>
    <property type="match status" value="1"/>
</dbReference>
<evidence type="ECO:0000313" key="9">
    <source>
        <dbReference type="Proteomes" id="UP000317318"/>
    </source>
</evidence>
<dbReference type="EMBL" id="CP036268">
    <property type="protein sequence ID" value="QDT35839.1"/>
    <property type="molecule type" value="Genomic_DNA"/>
</dbReference>
<dbReference type="InterPro" id="IPR035952">
    <property type="entry name" value="Rhomboid-like_sf"/>
</dbReference>
<feature type="transmembrane region" description="Helical" evidence="6">
    <location>
        <begin position="187"/>
        <end position="208"/>
    </location>
</feature>
<evidence type="ECO:0000256" key="6">
    <source>
        <dbReference type="SAM" id="Phobius"/>
    </source>
</evidence>
<dbReference type="OrthoDB" id="267668at2"/>
<name>A0A517QW02_9PLAN</name>
<dbReference type="KEGG" id="svp:Pan189_01920"/>
<evidence type="ECO:0000256" key="4">
    <source>
        <dbReference type="ARBA" id="ARBA00023136"/>
    </source>
</evidence>
<dbReference type="Proteomes" id="UP000317318">
    <property type="component" value="Chromosome"/>
</dbReference>
<keyword evidence="9" id="KW-1185">Reference proteome</keyword>
<protein>
    <submittedName>
        <fullName evidence="8">Rhomboid family protein</fullName>
    </submittedName>
</protein>
<feature type="transmembrane region" description="Helical" evidence="6">
    <location>
        <begin position="90"/>
        <end position="114"/>
    </location>
</feature>